<dbReference type="Proteomes" id="UP000245802">
    <property type="component" value="Chromosome"/>
</dbReference>
<evidence type="ECO:0000313" key="1">
    <source>
        <dbReference type="EMBL" id="AWM37105.1"/>
    </source>
</evidence>
<sequence length="304" mass="34162">MNLFATVLTYPAPSANYRGESELNRTVIQKITDGRFDYPIISPEAMRNALREILAGSYKLPCNRERLNDEDQLAVRFKEYPNPDRYADDFLFGYLVAASGKDRERIRKEVNREDFTFKRDSVLRMNLAKALEPYRFNAVFTQSPLSVKDSAYKNAETSALLHRETAHTAFQYPFALSGEDCKAKPDWVRALLKAIGELSDVAGNHARSYYEMAPASIVVRLSPQLVAGYQTYGFTADGKFPEVIGGILHDPSPDYPGEEFFVGGKIVKEMTDGDAQKLAERGVTLDRDPRHLLATVADRFLGGK</sequence>
<dbReference type="OrthoDB" id="9781560at2"/>
<reference evidence="1 2" key="1">
    <citation type="submission" date="2018-01" db="EMBL/GenBank/DDBJ databases">
        <title>G. obscuriglobus.</title>
        <authorList>
            <person name="Franke J."/>
            <person name="Blomberg W."/>
            <person name="Selmecki A."/>
        </authorList>
    </citation>
    <scope>NUCLEOTIDE SEQUENCE [LARGE SCALE GENOMIC DNA]</scope>
    <source>
        <strain evidence="1 2">DSM 5831</strain>
    </source>
</reference>
<name>A0A2Z3H1U3_9BACT</name>
<dbReference type="KEGG" id="gog:C1280_08755"/>
<evidence type="ECO:0000313" key="2">
    <source>
        <dbReference type="Proteomes" id="UP000245802"/>
    </source>
</evidence>
<organism evidence="1 2">
    <name type="scientific">Gemmata obscuriglobus</name>
    <dbReference type="NCBI Taxonomy" id="114"/>
    <lineage>
        <taxon>Bacteria</taxon>
        <taxon>Pseudomonadati</taxon>
        <taxon>Planctomycetota</taxon>
        <taxon>Planctomycetia</taxon>
        <taxon>Gemmatales</taxon>
        <taxon>Gemmataceae</taxon>
        <taxon>Gemmata</taxon>
    </lineage>
</organism>
<dbReference type="AlphaFoldDB" id="A0A2Z3H1U3"/>
<protein>
    <submittedName>
        <fullName evidence="1">Type I-B CRISPR-associated protein Cas7/Cst2/DevR</fullName>
    </submittedName>
</protein>
<gene>
    <name evidence="1" type="ORF">C1280_08755</name>
</gene>
<dbReference type="RefSeq" id="WP_010033572.1">
    <property type="nucleotide sequence ID" value="NZ_CP025958.1"/>
</dbReference>
<accession>A0A2Z3H1U3</accession>
<proteinExistence type="predicted"/>
<dbReference type="EMBL" id="CP025958">
    <property type="protein sequence ID" value="AWM37105.1"/>
    <property type="molecule type" value="Genomic_DNA"/>
</dbReference>
<keyword evidence="2" id="KW-1185">Reference proteome</keyword>